<dbReference type="Pfam" id="PF25905">
    <property type="entry name" value="DUF7961"/>
    <property type="match status" value="1"/>
</dbReference>
<keyword evidence="4" id="KW-1185">Reference proteome</keyword>
<protein>
    <recommendedName>
        <fullName evidence="2">DUF7961 domain-containing protein</fullName>
    </recommendedName>
</protein>
<dbReference type="InterPro" id="IPR058267">
    <property type="entry name" value="DUF7961"/>
</dbReference>
<organism evidence="3 4">
    <name type="scientific">Halobacterium hubeiense</name>
    <dbReference type="NCBI Taxonomy" id="1407499"/>
    <lineage>
        <taxon>Archaea</taxon>
        <taxon>Methanobacteriati</taxon>
        <taxon>Methanobacteriota</taxon>
        <taxon>Stenosarchaea group</taxon>
        <taxon>Halobacteria</taxon>
        <taxon>Halobacteriales</taxon>
        <taxon>Halobacteriaceae</taxon>
        <taxon>Halobacterium</taxon>
    </lineage>
</organism>
<dbReference type="STRING" id="1407499.HHUB_2057"/>
<dbReference type="Proteomes" id="UP000066737">
    <property type="component" value="Chromosome I"/>
</dbReference>
<dbReference type="AlphaFoldDB" id="A0A0U5H1Z6"/>
<feature type="region of interest" description="Disordered" evidence="1">
    <location>
        <begin position="1"/>
        <end position="31"/>
    </location>
</feature>
<evidence type="ECO:0000313" key="3">
    <source>
        <dbReference type="EMBL" id="CQH54196.1"/>
    </source>
</evidence>
<accession>A0A0U5H1Z6</accession>
<gene>
    <name evidence="3" type="ORF">HHUB_2057</name>
</gene>
<evidence type="ECO:0000259" key="2">
    <source>
        <dbReference type="Pfam" id="PF25905"/>
    </source>
</evidence>
<dbReference type="EMBL" id="LN831302">
    <property type="protein sequence ID" value="CQH54196.1"/>
    <property type="molecule type" value="Genomic_DNA"/>
</dbReference>
<dbReference type="KEGG" id="hhb:Hhub_2057"/>
<evidence type="ECO:0000256" key="1">
    <source>
        <dbReference type="SAM" id="MobiDB-lite"/>
    </source>
</evidence>
<reference evidence="4" key="1">
    <citation type="journal article" date="2016" name="Environ. Microbiol.">
        <title>The complete genome of a viable archaeum isolated from 123-million-year-old rock salt.</title>
        <authorList>
            <person name="Jaakkola S.T."/>
            <person name="Pfeiffer F."/>
            <person name="Ravantti J.J."/>
            <person name="Guo Q."/>
            <person name="Liu Y."/>
            <person name="Chen X."/>
            <person name="Ma H."/>
            <person name="Yang C."/>
            <person name="Oksanen H.M."/>
            <person name="Bamford D.H."/>
        </authorList>
    </citation>
    <scope>NUCLEOTIDE SEQUENCE</scope>
    <source>
        <strain evidence="4">JI20-1</strain>
    </source>
</reference>
<sequence>MSKMSTSRRTSPTEGCRPTDSTPVTVDADTIADASREDLRALADDLADEGYVPAEVAADAAFDEDCSLATQREADRLRELVENAAFLGANRLTVDVREAAAPEKVRPALSAVAERARRDGLVVDVDGLSLN</sequence>
<evidence type="ECO:0000313" key="4">
    <source>
        <dbReference type="Proteomes" id="UP000066737"/>
    </source>
</evidence>
<proteinExistence type="predicted"/>
<feature type="compositionally biased region" description="Polar residues" evidence="1">
    <location>
        <begin position="1"/>
        <end position="24"/>
    </location>
</feature>
<name>A0A0U5H1Z6_9EURY</name>
<feature type="domain" description="DUF7961" evidence="2">
    <location>
        <begin position="20"/>
        <end position="124"/>
    </location>
</feature>